<dbReference type="Pfam" id="PF12833">
    <property type="entry name" value="HTH_18"/>
    <property type="match status" value="1"/>
</dbReference>
<dbReference type="InterPro" id="IPR018060">
    <property type="entry name" value="HTH_AraC"/>
</dbReference>
<dbReference type="SMART" id="SM00342">
    <property type="entry name" value="HTH_ARAC"/>
    <property type="match status" value="1"/>
</dbReference>
<dbReference type="PANTHER" id="PTHR43436">
    <property type="entry name" value="ARAC-FAMILY TRANSCRIPTIONAL REGULATOR"/>
    <property type="match status" value="1"/>
</dbReference>
<accession>A0A841K188</accession>
<keyword evidence="5" id="KW-1185">Reference proteome</keyword>
<evidence type="ECO:0000256" key="2">
    <source>
        <dbReference type="ARBA" id="ARBA00023163"/>
    </source>
</evidence>
<gene>
    <name evidence="4" type="ORF">HNQ77_002370</name>
</gene>
<dbReference type="PROSITE" id="PS01124">
    <property type="entry name" value="HTH_ARAC_FAMILY_2"/>
    <property type="match status" value="1"/>
</dbReference>
<name>A0A841K188_9BACT</name>
<reference evidence="4 5" key="1">
    <citation type="submission" date="2020-08" db="EMBL/GenBank/DDBJ databases">
        <title>Genomic Encyclopedia of Type Strains, Phase IV (KMG-IV): sequencing the most valuable type-strain genomes for metagenomic binning, comparative biology and taxonomic classification.</title>
        <authorList>
            <person name="Goeker M."/>
        </authorList>
    </citation>
    <scope>NUCLEOTIDE SEQUENCE [LARGE SCALE GENOMIC DNA]</scope>
    <source>
        <strain evidence="4 5">DSM 103733</strain>
    </source>
</reference>
<comment type="caution">
    <text evidence="4">The sequence shown here is derived from an EMBL/GenBank/DDBJ whole genome shotgun (WGS) entry which is preliminary data.</text>
</comment>
<evidence type="ECO:0000313" key="4">
    <source>
        <dbReference type="EMBL" id="MBB6144418.1"/>
    </source>
</evidence>
<feature type="domain" description="HTH araC/xylS-type" evidence="3">
    <location>
        <begin position="99"/>
        <end position="197"/>
    </location>
</feature>
<dbReference type="GO" id="GO:0043565">
    <property type="term" value="F:sequence-specific DNA binding"/>
    <property type="evidence" value="ECO:0007669"/>
    <property type="project" value="InterPro"/>
</dbReference>
<dbReference type="PANTHER" id="PTHR43436:SF2">
    <property type="entry name" value="ARAC_XYLS FAMILY TRANSCRIPTIONAL REGULATOR"/>
    <property type="match status" value="1"/>
</dbReference>
<keyword evidence="2" id="KW-0804">Transcription</keyword>
<proteinExistence type="predicted"/>
<dbReference type="InterPro" id="IPR009057">
    <property type="entry name" value="Homeodomain-like_sf"/>
</dbReference>
<dbReference type="InterPro" id="IPR009594">
    <property type="entry name" value="Tscrpt_reg_HTH_AraC_N"/>
</dbReference>
<dbReference type="GO" id="GO:0003700">
    <property type="term" value="F:DNA-binding transcription factor activity"/>
    <property type="evidence" value="ECO:0007669"/>
    <property type="project" value="InterPro"/>
</dbReference>
<protein>
    <submittedName>
        <fullName evidence="4">AraC-like DNA-binding protein</fullName>
    </submittedName>
</protein>
<sequence length="222" mass="23905">MLGVSVRIDMSIVTELASKMDLAPVGGDIDQIATVQPCPLDVRMSEAAVRLVASLRSPNDAAILGPGIIREIIYHGLSGPHGQVLVEMLSKGSAASKIRAALEWIHNEYAKPLSVPTMADTFGMSISAFHHSFKQVAGASPLQYLKSVRLHKARLFIKYDGLGAAVTAAKVGYESPSQFSRDFKRFFGHPPNREVVRMKALVGADGPEEVFASSSPQYDGRA</sequence>
<evidence type="ECO:0000259" key="3">
    <source>
        <dbReference type="PROSITE" id="PS01124"/>
    </source>
</evidence>
<dbReference type="EMBL" id="JACHEK010000004">
    <property type="protein sequence ID" value="MBB6144418.1"/>
    <property type="molecule type" value="Genomic_DNA"/>
</dbReference>
<dbReference type="Pfam" id="PF06719">
    <property type="entry name" value="AraC_N"/>
    <property type="match status" value="1"/>
</dbReference>
<dbReference type="Gene3D" id="1.10.10.60">
    <property type="entry name" value="Homeodomain-like"/>
    <property type="match status" value="2"/>
</dbReference>
<evidence type="ECO:0000256" key="1">
    <source>
        <dbReference type="ARBA" id="ARBA00023015"/>
    </source>
</evidence>
<dbReference type="SUPFAM" id="SSF46689">
    <property type="entry name" value="Homeodomain-like"/>
    <property type="match status" value="2"/>
</dbReference>
<keyword evidence="1" id="KW-0805">Transcription regulation</keyword>
<dbReference type="Proteomes" id="UP000538666">
    <property type="component" value="Unassembled WGS sequence"/>
</dbReference>
<organism evidence="4 5">
    <name type="scientific">Silvibacterium bohemicum</name>
    <dbReference type="NCBI Taxonomy" id="1577686"/>
    <lineage>
        <taxon>Bacteria</taxon>
        <taxon>Pseudomonadati</taxon>
        <taxon>Acidobacteriota</taxon>
        <taxon>Terriglobia</taxon>
        <taxon>Terriglobales</taxon>
        <taxon>Acidobacteriaceae</taxon>
        <taxon>Silvibacterium</taxon>
    </lineage>
</organism>
<evidence type="ECO:0000313" key="5">
    <source>
        <dbReference type="Proteomes" id="UP000538666"/>
    </source>
</evidence>
<keyword evidence="4" id="KW-0238">DNA-binding</keyword>
<dbReference type="AlphaFoldDB" id="A0A841K188"/>